<dbReference type="EMBL" id="AAVP02000004">
    <property type="protein sequence ID" value="EDK24520.1"/>
    <property type="molecule type" value="Genomic_DNA"/>
</dbReference>
<reference evidence="1 2" key="2">
    <citation type="submission" date="2007-04" db="EMBL/GenBank/DDBJ databases">
        <title>Draft genome sequence of Ruminococcus torques (ATCC 27756).</title>
        <authorList>
            <person name="Sudarsanam P."/>
            <person name="Ley R."/>
            <person name="Guruge J."/>
            <person name="Turnbaugh P.J."/>
            <person name="Mahowald M."/>
            <person name="Liep D."/>
            <person name="Gordon J."/>
        </authorList>
    </citation>
    <scope>NUCLEOTIDE SEQUENCE [LARGE SCALE GENOMIC DNA]</scope>
    <source>
        <strain evidence="1 2">ATCC 27756</strain>
    </source>
</reference>
<sequence>MKEVLFVRNKQKVKNVKEKIVKNDWINMKI</sequence>
<name>A5KLZ5_9FIRM</name>
<reference evidence="1 2" key="1">
    <citation type="submission" date="2007-03" db="EMBL/GenBank/DDBJ databases">
        <authorList>
            <person name="Fulton L."/>
            <person name="Clifton S."/>
            <person name="Fulton B."/>
            <person name="Xu J."/>
            <person name="Minx P."/>
            <person name="Pepin K.H."/>
            <person name="Johnson M."/>
            <person name="Thiruvilangam P."/>
            <person name="Bhonagiri V."/>
            <person name="Nash W.E."/>
            <person name="Mardis E.R."/>
            <person name="Wilson R.K."/>
        </authorList>
    </citation>
    <scope>NUCLEOTIDE SEQUENCE [LARGE SCALE GENOMIC DNA]</scope>
    <source>
        <strain evidence="1 2">ATCC 27756</strain>
    </source>
</reference>
<gene>
    <name evidence="1" type="ORF">RUMTOR_01251</name>
</gene>
<organism evidence="1 2">
    <name type="scientific">[Ruminococcus] torques ATCC 27756</name>
    <dbReference type="NCBI Taxonomy" id="411460"/>
    <lineage>
        <taxon>Bacteria</taxon>
        <taxon>Bacillati</taxon>
        <taxon>Bacillota</taxon>
        <taxon>Clostridia</taxon>
        <taxon>Lachnospirales</taxon>
        <taxon>Lachnospiraceae</taxon>
        <taxon>Mediterraneibacter</taxon>
    </lineage>
</organism>
<dbReference type="HOGENOM" id="CLU_3405233_0_0_9"/>
<accession>A5KLZ5</accession>
<dbReference type="Proteomes" id="UP000003577">
    <property type="component" value="Unassembled WGS sequence"/>
</dbReference>
<evidence type="ECO:0000313" key="2">
    <source>
        <dbReference type="Proteomes" id="UP000003577"/>
    </source>
</evidence>
<protein>
    <submittedName>
        <fullName evidence="1">Uncharacterized protein</fullName>
    </submittedName>
</protein>
<evidence type="ECO:0000313" key="1">
    <source>
        <dbReference type="EMBL" id="EDK24520.1"/>
    </source>
</evidence>
<dbReference type="PaxDb" id="411460-RUMTOR_01251"/>
<dbReference type="AlphaFoldDB" id="A5KLZ5"/>
<comment type="caution">
    <text evidence="1">The sequence shown here is derived from an EMBL/GenBank/DDBJ whole genome shotgun (WGS) entry which is preliminary data.</text>
</comment>
<proteinExistence type="predicted"/>